<gene>
    <name evidence="1" type="ORF">RVIR1_03360</name>
</gene>
<evidence type="ECO:0000313" key="1">
    <source>
        <dbReference type="EMBL" id="BBB14856.1"/>
    </source>
</evidence>
<dbReference type="AlphaFoldDB" id="A0A2Z5UTC3"/>
<dbReference type="EMBL" id="AP018005">
    <property type="protein sequence ID" value="BBB14856.1"/>
    <property type="molecule type" value="Genomic_DNA"/>
</dbReference>
<organism evidence="1 2">
    <name type="scientific">Candidatus Rickettsiella viridis</name>
    <dbReference type="NCBI Taxonomy" id="676208"/>
    <lineage>
        <taxon>Bacteria</taxon>
        <taxon>Pseudomonadati</taxon>
        <taxon>Pseudomonadota</taxon>
        <taxon>Gammaproteobacteria</taxon>
        <taxon>Legionellales</taxon>
        <taxon>Coxiellaceae</taxon>
        <taxon>Rickettsiella</taxon>
    </lineage>
</organism>
<reference evidence="1 2" key="1">
    <citation type="submission" date="2017-03" db="EMBL/GenBank/DDBJ databases">
        <title>The genome sequence of Candidatus Rickettsiella viridis.</title>
        <authorList>
            <person name="Nikoh N."/>
            <person name="Tsuchida T."/>
            <person name="Yamaguchi K."/>
            <person name="Maeda T."/>
            <person name="Shigenobu S."/>
            <person name="Fukatsu T."/>
        </authorList>
    </citation>
    <scope>NUCLEOTIDE SEQUENCE [LARGE SCALE GENOMIC DNA]</scope>
    <source>
        <strain evidence="1 2">Ap-RA04</strain>
    </source>
</reference>
<keyword evidence="2" id="KW-1185">Reference proteome</keyword>
<sequence>MIITKKLFYLLKVIQSSNHPNRVLLSEEHKKLVALLNSGLIPYSVPKSTQTAKLNQVYNTFDLHIDPNVFKTIINKIVDCKIIEALLDMPTEISYSHEEKMVLHEKLSVLKLLASLKQDLKEIAEFGEKYENMQRGFFEQNFQELNYLKITLTRSVTIDDIEWFIYTNIFDLMMIESELFTVPPTYIYQLLIKNTEQPMSKKNFNEHCQVLLNKKTQAGQSFNYGTFYSILYNIKYSLSHHLNKPFTECSNSTSPRFHTFPKSINKLPQLAIKNHFYRTVNKR</sequence>
<dbReference type="Proteomes" id="UP000282483">
    <property type="component" value="Chromosome"/>
</dbReference>
<protein>
    <submittedName>
        <fullName evidence="1">Uncharacterized protein</fullName>
    </submittedName>
</protein>
<proteinExistence type="predicted"/>
<dbReference type="OrthoDB" id="9851091at2"/>
<accession>A0A2Z5UTC3</accession>
<dbReference type="RefSeq" id="WP_126322368.1">
    <property type="nucleotide sequence ID" value="NZ_AP018005.1"/>
</dbReference>
<name>A0A2Z5UTC3_9COXI</name>
<dbReference type="KEGG" id="rvi:RVIR1_03360"/>
<evidence type="ECO:0000313" key="2">
    <source>
        <dbReference type="Proteomes" id="UP000282483"/>
    </source>
</evidence>